<organism evidence="3 4">
    <name type="scientific">Nostoc cf. commune SO-36</name>
    <dbReference type="NCBI Taxonomy" id="449208"/>
    <lineage>
        <taxon>Bacteria</taxon>
        <taxon>Bacillati</taxon>
        <taxon>Cyanobacteriota</taxon>
        <taxon>Cyanophyceae</taxon>
        <taxon>Nostocales</taxon>
        <taxon>Nostocaceae</taxon>
        <taxon>Nostoc</taxon>
    </lineage>
</organism>
<evidence type="ECO:0000313" key="4">
    <source>
        <dbReference type="Proteomes" id="UP001055453"/>
    </source>
</evidence>
<dbReference type="NCBIfam" id="NF004834">
    <property type="entry name" value="PRK06185.1-3"/>
    <property type="match status" value="1"/>
</dbReference>
<dbReference type="PRINTS" id="PR00420">
    <property type="entry name" value="RNGMNOXGNASE"/>
</dbReference>
<protein>
    <submittedName>
        <fullName evidence="3">Monooxygenase</fullName>
    </submittedName>
</protein>
<keyword evidence="4" id="KW-1185">Reference proteome</keyword>
<evidence type="ECO:0000313" key="3">
    <source>
        <dbReference type="EMBL" id="BDI18939.1"/>
    </source>
</evidence>
<dbReference type="PANTHER" id="PTHR43476">
    <property type="entry name" value="3-(3-HYDROXY-PHENYL)PROPIONATE/3-HYDROXYCINNAMIC ACID HYDROXYLASE"/>
    <property type="match status" value="1"/>
</dbReference>
<evidence type="ECO:0000256" key="1">
    <source>
        <dbReference type="ARBA" id="ARBA00023002"/>
    </source>
</evidence>
<keyword evidence="1" id="KW-0560">Oxidoreductase</keyword>
<accession>A0ABM7Z734</accession>
<dbReference type="EMBL" id="AP025732">
    <property type="protein sequence ID" value="BDI18939.1"/>
    <property type="molecule type" value="Genomic_DNA"/>
</dbReference>
<dbReference type="InterPro" id="IPR002938">
    <property type="entry name" value="FAD-bd"/>
</dbReference>
<dbReference type="InterPro" id="IPR050631">
    <property type="entry name" value="PheA/TfdB_FAD_monoxygenase"/>
</dbReference>
<proteinExistence type="predicted"/>
<dbReference type="Gene3D" id="3.50.50.60">
    <property type="entry name" value="FAD/NAD(P)-binding domain"/>
    <property type="match status" value="1"/>
</dbReference>
<reference evidence="3" key="1">
    <citation type="submission" date="2022-04" db="EMBL/GenBank/DDBJ databases">
        <title>Complete genome sequence of a cyanobacterium, Nostoc sp. SO-36, isolated in Antarctica.</title>
        <authorList>
            <person name="Kanesaki Y."/>
            <person name="Effendi D."/>
            <person name="Sakamoto T."/>
            <person name="Ohtani S."/>
            <person name="Awai K."/>
        </authorList>
    </citation>
    <scope>NUCLEOTIDE SEQUENCE</scope>
    <source>
        <strain evidence="3">SO-36</strain>
    </source>
</reference>
<keyword evidence="3" id="KW-0503">Monooxygenase</keyword>
<dbReference type="InterPro" id="IPR036188">
    <property type="entry name" value="FAD/NAD-bd_sf"/>
</dbReference>
<feature type="domain" description="FAD-binding" evidence="2">
    <location>
        <begin position="27"/>
        <end position="357"/>
    </location>
</feature>
<dbReference type="SUPFAM" id="SSF51905">
    <property type="entry name" value="FAD/NAD(P)-binding domain"/>
    <property type="match status" value="1"/>
</dbReference>
<dbReference type="GO" id="GO:0004497">
    <property type="term" value="F:monooxygenase activity"/>
    <property type="evidence" value="ECO:0007669"/>
    <property type="project" value="UniProtKB-KW"/>
</dbReference>
<name>A0ABM7Z734_NOSCO</name>
<dbReference type="Pfam" id="PF01494">
    <property type="entry name" value="FAD_binding_3"/>
    <property type="match status" value="1"/>
</dbReference>
<evidence type="ECO:0000259" key="2">
    <source>
        <dbReference type="Pfam" id="PF01494"/>
    </source>
</evidence>
<dbReference type="Proteomes" id="UP001055453">
    <property type="component" value="Chromosome"/>
</dbReference>
<sequence length="445" mass="50099">MTTDLPQNLSPDPSINPVHDIVDVQATDCCIVGGGPAGAVLALLLARQGISVMLLEAHKDFNRDFRGDTIHPSVMEIMEELGLSDRLLELPHAKMRQIRFKTPEDTVTLADFSHLKTRYPYITMLPQVKFLEFITQEAQKYPSFHLVMGANVQELIAENGEIQGVRYRGGGGWHEIRAILTVGADGRHSRLRHLGEFESIETSPPMDVLWFRLPRQPEDPEGGMGRFGKGKIIAMLDRGDEWQVAYVIPKGDYQQLRAAGLEQLKKSVVEVVPEFEQRIQNLHDWSQIAFLSVESSRVKRWYRSGLLLIGDAAHIMSPIGGVGINYAIQDAVVAANVLSKPLKNGQVQLSDLAKVQRQRELPTRIIQAFQTFIQKRVFAPVLTSNRTFVPPGFLRLPILRDLPARLIGLGCFSSSRQDLIFGKNFFYLTNGWYNYTTQMQNPMLI</sequence>
<dbReference type="PANTHER" id="PTHR43476:SF5">
    <property type="entry name" value="FAD-DEPENDENT MONOOXYGENASE"/>
    <property type="match status" value="1"/>
</dbReference>
<gene>
    <name evidence="3" type="ORF">ANSO36C_47410</name>
</gene>